<evidence type="ECO:0000313" key="1">
    <source>
        <dbReference type="EMBL" id="CBY06965.1"/>
    </source>
</evidence>
<sequence>MKFLFLCRVEADCTFLQTINSVHDDNFIGLPTVYHYFDRIGTECFGFSKETTVLGDIARWFDVIYGRGYYRSWTPEGRIHTALDTDELFQRTIEIDFILAGYYLLDQSTTFSILNGSEIGFVESPSLSTGLSSAVYQAYKFALVKSKANSLHFAR</sequence>
<keyword evidence="2" id="KW-1185">Reference proteome</keyword>
<organism evidence="1">
    <name type="scientific">Oikopleura dioica</name>
    <name type="common">Tunicate</name>
    <dbReference type="NCBI Taxonomy" id="34765"/>
    <lineage>
        <taxon>Eukaryota</taxon>
        <taxon>Metazoa</taxon>
        <taxon>Chordata</taxon>
        <taxon>Tunicata</taxon>
        <taxon>Appendicularia</taxon>
        <taxon>Copelata</taxon>
        <taxon>Oikopleuridae</taxon>
        <taxon>Oikopleura</taxon>
    </lineage>
</organism>
<dbReference type="EMBL" id="FN653016">
    <property type="protein sequence ID" value="CBY06965.1"/>
    <property type="molecule type" value="Genomic_DNA"/>
</dbReference>
<accession>E4WTG6</accession>
<dbReference type="InParanoid" id="E4WTG6"/>
<dbReference type="OrthoDB" id="10539093at2759"/>
<protein>
    <submittedName>
        <fullName evidence="1">Uncharacterized protein</fullName>
    </submittedName>
</protein>
<dbReference type="Proteomes" id="UP000001307">
    <property type="component" value="Unassembled WGS sequence"/>
</dbReference>
<name>E4WTG6_OIKDI</name>
<dbReference type="AlphaFoldDB" id="E4WTG6"/>
<reference evidence="1" key="1">
    <citation type="journal article" date="2010" name="Science">
        <title>Plasticity of animal genome architecture unmasked by rapid evolution of a pelagic tunicate.</title>
        <authorList>
            <person name="Denoeud F."/>
            <person name="Henriet S."/>
            <person name="Mungpakdee S."/>
            <person name="Aury J.M."/>
            <person name="Da Silva C."/>
            <person name="Brinkmann H."/>
            <person name="Mikhaleva J."/>
            <person name="Olsen L.C."/>
            <person name="Jubin C."/>
            <person name="Canestro C."/>
            <person name="Bouquet J.M."/>
            <person name="Danks G."/>
            <person name="Poulain J."/>
            <person name="Campsteijn C."/>
            <person name="Adamski M."/>
            <person name="Cross I."/>
            <person name="Yadetie F."/>
            <person name="Muffato M."/>
            <person name="Louis A."/>
            <person name="Butcher S."/>
            <person name="Tsagkogeorga G."/>
            <person name="Konrad A."/>
            <person name="Singh S."/>
            <person name="Jensen M.F."/>
            <person name="Cong E.H."/>
            <person name="Eikeseth-Otteraa H."/>
            <person name="Noel B."/>
            <person name="Anthouard V."/>
            <person name="Porcel B.M."/>
            <person name="Kachouri-Lafond R."/>
            <person name="Nishino A."/>
            <person name="Ugolini M."/>
            <person name="Chourrout P."/>
            <person name="Nishida H."/>
            <person name="Aasland R."/>
            <person name="Huzurbazar S."/>
            <person name="Westhof E."/>
            <person name="Delsuc F."/>
            <person name="Lehrach H."/>
            <person name="Reinhardt R."/>
            <person name="Weissenbach J."/>
            <person name="Roy S.W."/>
            <person name="Artiguenave F."/>
            <person name="Postlethwait J.H."/>
            <person name="Manak J.R."/>
            <person name="Thompson E.M."/>
            <person name="Jaillon O."/>
            <person name="Du Pasquier L."/>
            <person name="Boudinot P."/>
            <person name="Liberles D.A."/>
            <person name="Volff J.N."/>
            <person name="Philippe H."/>
            <person name="Lenhard B."/>
            <person name="Roest Crollius H."/>
            <person name="Wincker P."/>
            <person name="Chourrout D."/>
        </authorList>
    </citation>
    <scope>NUCLEOTIDE SEQUENCE [LARGE SCALE GENOMIC DNA]</scope>
</reference>
<gene>
    <name evidence="1" type="ORF">GSOID_T00006042001</name>
</gene>
<proteinExistence type="predicted"/>
<evidence type="ECO:0000313" key="2">
    <source>
        <dbReference type="Proteomes" id="UP000001307"/>
    </source>
</evidence>